<reference evidence="3" key="1">
    <citation type="submission" date="2022-10" db="EMBL/GenBank/DDBJ databases">
        <title>Novel sulphate-reducing endosymbionts in the free-living metamonad Anaeramoeba.</title>
        <authorList>
            <person name="Jerlstrom-Hultqvist J."/>
            <person name="Cepicka I."/>
            <person name="Gallot-Lavallee L."/>
            <person name="Salas-Leiva D."/>
            <person name="Curtis B.A."/>
            <person name="Zahonova K."/>
            <person name="Pipaliya S."/>
            <person name="Dacks J."/>
            <person name="Roger A.J."/>
        </authorList>
    </citation>
    <scope>NUCLEOTIDE SEQUENCE</scope>
    <source>
        <strain evidence="3">BMAN</strain>
    </source>
</reference>
<dbReference type="PANTHER" id="PTHR44099">
    <property type="entry name" value="RABCONNECTIN-3B, ISOFORM A"/>
    <property type="match status" value="1"/>
</dbReference>
<dbReference type="PANTHER" id="PTHR44099:SF4">
    <property type="entry name" value="RABCONNECTIN-3B, ISOFORM A"/>
    <property type="match status" value="1"/>
</dbReference>
<dbReference type="AlphaFoldDB" id="A0A9Q0L917"/>
<keyword evidence="1" id="KW-0853">WD repeat</keyword>
<dbReference type="InterPro" id="IPR015943">
    <property type="entry name" value="WD40/YVTN_repeat-like_dom_sf"/>
</dbReference>
<dbReference type="Pfam" id="PF00400">
    <property type="entry name" value="WD40"/>
    <property type="match status" value="3"/>
</dbReference>
<evidence type="ECO:0000256" key="2">
    <source>
        <dbReference type="SAM" id="MobiDB-lite"/>
    </source>
</evidence>
<protein>
    <submittedName>
        <fullName evidence="3">Wd40 repeat-like protein</fullName>
    </submittedName>
</protein>
<dbReference type="EMBL" id="JAPDFW010000121">
    <property type="protein sequence ID" value="KAJ5068080.1"/>
    <property type="molecule type" value="Genomic_DNA"/>
</dbReference>
<feature type="compositionally biased region" description="Polar residues" evidence="2">
    <location>
        <begin position="351"/>
        <end position="362"/>
    </location>
</feature>
<keyword evidence="4" id="KW-1185">Reference proteome</keyword>
<dbReference type="InterPro" id="IPR001680">
    <property type="entry name" value="WD40_rpt"/>
</dbReference>
<feature type="repeat" description="WD" evidence="1">
    <location>
        <begin position="530"/>
        <end position="562"/>
    </location>
</feature>
<dbReference type="PROSITE" id="PS50082">
    <property type="entry name" value="WD_REPEATS_2"/>
    <property type="match status" value="1"/>
</dbReference>
<proteinExistence type="predicted"/>
<dbReference type="InterPro" id="IPR036322">
    <property type="entry name" value="WD40_repeat_dom_sf"/>
</dbReference>
<dbReference type="PROSITE" id="PS50294">
    <property type="entry name" value="WD_REPEATS_REGION"/>
    <property type="match status" value="1"/>
</dbReference>
<evidence type="ECO:0000256" key="1">
    <source>
        <dbReference type="PROSITE-ProRule" id="PRU00221"/>
    </source>
</evidence>
<dbReference type="InterPro" id="IPR016024">
    <property type="entry name" value="ARM-type_fold"/>
</dbReference>
<name>A0A9Q0L917_ANAIG</name>
<dbReference type="OMA" id="FWRISEE"/>
<dbReference type="Proteomes" id="UP001149090">
    <property type="component" value="Unassembled WGS sequence"/>
</dbReference>
<gene>
    <name evidence="3" type="ORF">M0811_12666</name>
</gene>
<dbReference type="SMART" id="SM00320">
    <property type="entry name" value="WD40"/>
    <property type="match status" value="6"/>
</dbReference>
<evidence type="ECO:0000313" key="4">
    <source>
        <dbReference type="Proteomes" id="UP001149090"/>
    </source>
</evidence>
<accession>A0A9Q0L917</accession>
<dbReference type="Gene3D" id="2.130.10.10">
    <property type="entry name" value="YVTN repeat-like/Quinoprotein amine dehydrogenase"/>
    <property type="match status" value="3"/>
</dbReference>
<dbReference type="SUPFAM" id="SSF50978">
    <property type="entry name" value="WD40 repeat-like"/>
    <property type="match status" value="2"/>
</dbReference>
<sequence>MESLKIGFIFWNFHNIKNQHITSILTSSNQKYVVTGSKSGSICIWETGKKPKNKNNFIPKIVLLGHKSEITSMTNIAYTVTPSFATVSIDGTLCIWGYKDGICYSYVENAFSCVPMIMIFDEINNTLIVGGEKNLIEIFDLESMKIIQGLQGQGCWTSDLAISFSENSIFSNNILLSLGMDGTIHFWKLNNFKHFAYKDSQSLSTDPHLFEAKLPKNEIYNSFSLSPNQTLILVFSNSHYHIFDSTATKELFSENIENMFPNSKGFFIDNSHFMIWSSSSQKIGIFEMNFTRPIPQKPQVINLINKNTVTKDPKQSENLAEQKINESIQEFGEKNNSNNSNTTNTNITNSDQSENKISNLTSSEIDDTIRSIRESEQETYLETSTDENPLEKPFAILSIKKTNILDMNQNNQNNQFVMNKSRPFMNSNNFGFICGNSEGDIYFWNKNEVLDFSENSIQHQAIPKISSLKKGWKSKSKSNSKSNNITSSFVCIGANEIDPFVIYGYENGEISIHNMFSKEKEKEKDKEKKLIGHSKEITALLVPKSQPDMLVSASRDLTIRIWIISFQQQIAIYKLKNQAVTILSDEFLFQDSTKCFYAISEDRTIFYIYSLDEQVMKATLEHPSQINRIFFKNDLPNLVIECKEKLIYFWNISTGENESIISGPQAISKMKKIEKQFSQFHIFEIQKSIEQEKSKSEIYINTFSLKNTLLPSSYGFAVDISKICHKLENFKFNDENKETKTLFQFLSFLIPKEYSQELLKKLEKFVGIRNSKYANGSFCVFGNSGTVTILTPKMQKKFTKWNVSSVTTAIVILSSVSIGNVLLGIPNPHLQDIGSEIIANYCEIIPMNNKKYKNPSIHFLCHFWRISEEETRQSAEAIIGHFFGKEKNFSNQKKILSMGVTNSKKNFSMGVINSKNYFSAGVIHSHFNLLIRDQRLGCFLILAYIGSVQLHLLERSIAKRIIFILLDFLEQNDIRGILALRVLGRGFLTWKRYFPDPSQIIRHIIFLASQGEDKIQKEAKRALNSIAKENPLFFLEAFTKEFTRKESTWSYKYLLLALIANAIKGDVSIIFLPHLFELIKLFVLFFFSLEKENIKNFPQNPTKEFSQIMTQFPMADYNYDVFLVCLGNQMGKIVTFDLNQKIIPIFEAHSQAISALKLNPKGTMLASFSYSENTLKIWTLRFSSFRSQRVKAKCKKTIKVDRNLIKIEDGELESISVFWNVSLDWDSHNSVNLLWKHKSVLNVRI</sequence>
<comment type="caution">
    <text evidence="3">The sequence shown here is derived from an EMBL/GenBank/DDBJ whole genome shotgun (WGS) entry which is preliminary data.</text>
</comment>
<dbReference type="OrthoDB" id="338622at2759"/>
<dbReference type="InterPro" id="IPR049916">
    <property type="entry name" value="WDR72-like"/>
</dbReference>
<feature type="region of interest" description="Disordered" evidence="2">
    <location>
        <begin position="331"/>
        <end position="362"/>
    </location>
</feature>
<evidence type="ECO:0000313" key="3">
    <source>
        <dbReference type="EMBL" id="KAJ5068080.1"/>
    </source>
</evidence>
<dbReference type="SUPFAM" id="SSF48371">
    <property type="entry name" value="ARM repeat"/>
    <property type="match status" value="1"/>
</dbReference>
<organism evidence="3 4">
    <name type="scientific">Anaeramoeba ignava</name>
    <name type="common">Anaerobic marine amoeba</name>
    <dbReference type="NCBI Taxonomy" id="1746090"/>
    <lineage>
        <taxon>Eukaryota</taxon>
        <taxon>Metamonada</taxon>
        <taxon>Anaeramoebidae</taxon>
        <taxon>Anaeramoeba</taxon>
    </lineage>
</organism>
<feature type="compositionally biased region" description="Low complexity" evidence="2">
    <location>
        <begin position="335"/>
        <end position="350"/>
    </location>
</feature>
<dbReference type="GO" id="GO:0005737">
    <property type="term" value="C:cytoplasm"/>
    <property type="evidence" value="ECO:0007669"/>
    <property type="project" value="TreeGrafter"/>
</dbReference>